<dbReference type="Proteomes" id="UP000886748">
    <property type="component" value="Unassembled WGS sequence"/>
</dbReference>
<accession>A0A9D1SS76</accession>
<dbReference type="InterPro" id="IPR010982">
    <property type="entry name" value="Lambda_DNA-bd_dom_sf"/>
</dbReference>
<dbReference type="CDD" id="cd00093">
    <property type="entry name" value="HTH_XRE"/>
    <property type="match status" value="1"/>
</dbReference>
<reference evidence="3" key="2">
    <citation type="journal article" date="2021" name="PeerJ">
        <title>Extensive microbial diversity within the chicken gut microbiome revealed by metagenomics and culture.</title>
        <authorList>
            <person name="Gilroy R."/>
            <person name="Ravi A."/>
            <person name="Getino M."/>
            <person name="Pursley I."/>
            <person name="Horton D.L."/>
            <person name="Alikhan N.F."/>
            <person name="Baker D."/>
            <person name="Gharbi K."/>
            <person name="Hall N."/>
            <person name="Watson M."/>
            <person name="Adriaenssens E.M."/>
            <person name="Foster-Nyarko E."/>
            <person name="Jarju S."/>
            <person name="Secka A."/>
            <person name="Antonio M."/>
            <person name="Oren A."/>
            <person name="Chaudhuri R.R."/>
            <person name="La Ragione R."/>
            <person name="Hildebrand F."/>
            <person name="Pallen M.J."/>
        </authorList>
    </citation>
    <scope>NUCLEOTIDE SEQUENCE</scope>
    <source>
        <strain evidence="3">CHK154-7741</strain>
    </source>
</reference>
<reference evidence="3" key="1">
    <citation type="submission" date="2020-10" db="EMBL/GenBank/DDBJ databases">
        <authorList>
            <person name="Gilroy R."/>
        </authorList>
    </citation>
    <scope>NUCLEOTIDE SEQUENCE</scope>
    <source>
        <strain evidence="3">CHK154-7741</strain>
    </source>
</reference>
<feature type="domain" description="HTH cro/C1-type" evidence="2">
    <location>
        <begin position="12"/>
        <end position="66"/>
    </location>
</feature>
<dbReference type="Pfam" id="PF01381">
    <property type="entry name" value="HTH_3"/>
    <property type="match status" value="1"/>
</dbReference>
<evidence type="ECO:0000313" key="3">
    <source>
        <dbReference type="EMBL" id="HIU93445.1"/>
    </source>
</evidence>
<dbReference type="PANTHER" id="PTHR46558:SF11">
    <property type="entry name" value="HTH-TYPE TRANSCRIPTIONAL REGULATOR XRE"/>
    <property type="match status" value="1"/>
</dbReference>
<organism evidence="3 4">
    <name type="scientific">Candidatus Limenecus avicola</name>
    <dbReference type="NCBI Taxonomy" id="2840847"/>
    <lineage>
        <taxon>Bacteria</taxon>
        <taxon>Bacillati</taxon>
        <taxon>Bacillota</taxon>
        <taxon>Clostridia</taxon>
        <taxon>Eubacteriales</taxon>
        <taxon>Clostridiaceae</taxon>
        <taxon>Clostridiaceae incertae sedis</taxon>
        <taxon>Candidatus Limenecus</taxon>
    </lineage>
</organism>
<gene>
    <name evidence="3" type="ORF">IAD26_09990</name>
</gene>
<dbReference type="GO" id="GO:0003677">
    <property type="term" value="F:DNA binding"/>
    <property type="evidence" value="ECO:0007669"/>
    <property type="project" value="UniProtKB-KW"/>
</dbReference>
<dbReference type="Gene3D" id="1.10.260.40">
    <property type="entry name" value="lambda repressor-like DNA-binding domains"/>
    <property type="match status" value="1"/>
</dbReference>
<dbReference type="InterPro" id="IPR001387">
    <property type="entry name" value="Cro/C1-type_HTH"/>
</dbReference>
<dbReference type="PANTHER" id="PTHR46558">
    <property type="entry name" value="TRACRIPTIONAL REGULATORY PROTEIN-RELATED-RELATED"/>
    <property type="match status" value="1"/>
</dbReference>
<sequence>MDSLKRNFGLRVRELRKSAHMTQEQLAEKLGMDTPNVCRMENGTHFPQTKNLVKLAEILNVEIKELFEYAHLQSKSELVKKINSFLKTATLKDAELVYKFIKGLKEYKN</sequence>
<comment type="caution">
    <text evidence="3">The sequence shown here is derived from an EMBL/GenBank/DDBJ whole genome shotgun (WGS) entry which is preliminary data.</text>
</comment>
<name>A0A9D1SS76_9CLOT</name>
<proteinExistence type="predicted"/>
<evidence type="ECO:0000259" key="2">
    <source>
        <dbReference type="PROSITE" id="PS50943"/>
    </source>
</evidence>
<dbReference type="SMART" id="SM00530">
    <property type="entry name" value="HTH_XRE"/>
    <property type="match status" value="1"/>
</dbReference>
<evidence type="ECO:0000256" key="1">
    <source>
        <dbReference type="ARBA" id="ARBA00023125"/>
    </source>
</evidence>
<dbReference type="PROSITE" id="PS50943">
    <property type="entry name" value="HTH_CROC1"/>
    <property type="match status" value="1"/>
</dbReference>
<keyword evidence="1" id="KW-0238">DNA-binding</keyword>
<protein>
    <submittedName>
        <fullName evidence="3">Helix-turn-helix transcriptional regulator</fullName>
    </submittedName>
</protein>
<dbReference type="AlphaFoldDB" id="A0A9D1SS76"/>
<dbReference type="EMBL" id="DVOD01000072">
    <property type="protein sequence ID" value="HIU93445.1"/>
    <property type="molecule type" value="Genomic_DNA"/>
</dbReference>
<dbReference type="SUPFAM" id="SSF47413">
    <property type="entry name" value="lambda repressor-like DNA-binding domains"/>
    <property type="match status" value="1"/>
</dbReference>
<evidence type="ECO:0000313" key="4">
    <source>
        <dbReference type="Proteomes" id="UP000886748"/>
    </source>
</evidence>